<dbReference type="Proteomes" id="UP000010552">
    <property type="component" value="Unassembled WGS sequence"/>
</dbReference>
<name>L5KIS4_PTEAL</name>
<organism evidence="2 3">
    <name type="scientific">Pteropus alecto</name>
    <name type="common">Black flying fox</name>
    <dbReference type="NCBI Taxonomy" id="9402"/>
    <lineage>
        <taxon>Eukaryota</taxon>
        <taxon>Metazoa</taxon>
        <taxon>Chordata</taxon>
        <taxon>Craniata</taxon>
        <taxon>Vertebrata</taxon>
        <taxon>Euteleostomi</taxon>
        <taxon>Mammalia</taxon>
        <taxon>Eutheria</taxon>
        <taxon>Laurasiatheria</taxon>
        <taxon>Chiroptera</taxon>
        <taxon>Yinpterochiroptera</taxon>
        <taxon>Pteropodoidea</taxon>
        <taxon>Pteropodidae</taxon>
        <taxon>Pteropodinae</taxon>
        <taxon>Pteropus</taxon>
    </lineage>
</organism>
<feature type="compositionally biased region" description="Basic and acidic residues" evidence="1">
    <location>
        <begin position="35"/>
        <end position="45"/>
    </location>
</feature>
<accession>L5KIS4</accession>
<dbReference type="EMBL" id="KB030673">
    <property type="protein sequence ID" value="ELK11564.1"/>
    <property type="molecule type" value="Genomic_DNA"/>
</dbReference>
<reference evidence="3" key="1">
    <citation type="journal article" date="2013" name="Science">
        <title>Comparative analysis of bat genomes provides insight into the evolution of flight and immunity.</title>
        <authorList>
            <person name="Zhang G."/>
            <person name="Cowled C."/>
            <person name="Shi Z."/>
            <person name="Huang Z."/>
            <person name="Bishop-Lilly K.A."/>
            <person name="Fang X."/>
            <person name="Wynne J.W."/>
            <person name="Xiong Z."/>
            <person name="Baker M.L."/>
            <person name="Zhao W."/>
            <person name="Tachedjian M."/>
            <person name="Zhu Y."/>
            <person name="Zhou P."/>
            <person name="Jiang X."/>
            <person name="Ng J."/>
            <person name="Yang L."/>
            <person name="Wu L."/>
            <person name="Xiao J."/>
            <person name="Feng Y."/>
            <person name="Chen Y."/>
            <person name="Sun X."/>
            <person name="Zhang Y."/>
            <person name="Marsh G.A."/>
            <person name="Crameri G."/>
            <person name="Broder C.C."/>
            <person name="Frey K.G."/>
            <person name="Wang L.F."/>
            <person name="Wang J."/>
        </authorList>
    </citation>
    <scope>NUCLEOTIDE SEQUENCE [LARGE SCALE GENOMIC DNA]</scope>
</reference>
<evidence type="ECO:0000256" key="1">
    <source>
        <dbReference type="SAM" id="MobiDB-lite"/>
    </source>
</evidence>
<feature type="compositionally biased region" description="Basic and acidic residues" evidence="1">
    <location>
        <begin position="82"/>
        <end position="93"/>
    </location>
</feature>
<proteinExistence type="predicted"/>
<sequence>MRTHSRSSASRLRAAGDRGYGTETPARRRAGGGSKDQRGKGRDPRTSFPHPQPWTPRGWAEARGGAPGLNAPVLLEQPNGKLENREPEHDGPMRRLLIGPSSPIRLQGTQLLLRKPTSRRL</sequence>
<feature type="compositionally biased region" description="Low complexity" evidence="1">
    <location>
        <begin position="1"/>
        <end position="13"/>
    </location>
</feature>
<protein>
    <submittedName>
        <fullName evidence="2">Uncharacterized protein</fullName>
    </submittedName>
</protein>
<dbReference type="AlphaFoldDB" id="L5KIS4"/>
<evidence type="ECO:0000313" key="3">
    <source>
        <dbReference type="Proteomes" id="UP000010552"/>
    </source>
</evidence>
<keyword evidence="3" id="KW-1185">Reference proteome</keyword>
<evidence type="ECO:0000313" key="2">
    <source>
        <dbReference type="EMBL" id="ELK11564.1"/>
    </source>
</evidence>
<dbReference type="InParanoid" id="L5KIS4"/>
<feature type="region of interest" description="Disordered" evidence="1">
    <location>
        <begin position="1"/>
        <end position="100"/>
    </location>
</feature>
<gene>
    <name evidence="2" type="ORF">PAL_GLEAN10025038</name>
</gene>